<feature type="signal peptide" evidence="2">
    <location>
        <begin position="1"/>
        <end position="23"/>
    </location>
</feature>
<keyword evidence="1" id="KW-0472">Membrane</keyword>
<dbReference type="GeneID" id="114851979"/>
<dbReference type="Pfam" id="PF14965">
    <property type="entry name" value="BRI3BP"/>
    <property type="match status" value="1"/>
</dbReference>
<dbReference type="PANTHER" id="PTHR14550">
    <property type="entry name" value="TRANSMEMBRANE PROTEIN 109"/>
    <property type="match status" value="1"/>
</dbReference>
<feature type="transmembrane region" description="Helical" evidence="1">
    <location>
        <begin position="146"/>
        <end position="165"/>
    </location>
</feature>
<name>A0A6P7LZW0_BETSP</name>
<keyword evidence="2" id="KW-0732">Signal</keyword>
<evidence type="ECO:0000313" key="3">
    <source>
        <dbReference type="Proteomes" id="UP000515150"/>
    </source>
</evidence>
<dbReference type="GO" id="GO:0042771">
    <property type="term" value="P:intrinsic apoptotic signaling pathway in response to DNA damage by p53 class mediator"/>
    <property type="evidence" value="ECO:0007669"/>
    <property type="project" value="TreeGrafter"/>
</dbReference>
<dbReference type="AlphaFoldDB" id="A0A6P7LZW0"/>
<dbReference type="Proteomes" id="UP000515150">
    <property type="component" value="Chromosome 1"/>
</dbReference>
<keyword evidence="3" id="KW-1185">Reference proteome</keyword>
<gene>
    <name evidence="4" type="primary">tmem109</name>
</gene>
<proteinExistence type="predicted"/>
<reference evidence="4" key="1">
    <citation type="submission" date="2025-08" db="UniProtKB">
        <authorList>
            <consortium name="RefSeq"/>
        </authorList>
    </citation>
    <scope>IDENTIFICATION</scope>
</reference>
<dbReference type="PANTHER" id="PTHR14550:SF2">
    <property type="entry name" value="TRANSMEMBRANE PROTEIN 109"/>
    <property type="match status" value="1"/>
</dbReference>
<dbReference type="RefSeq" id="XP_028999805.1">
    <property type="nucleotide sequence ID" value="XM_029143972.3"/>
</dbReference>
<keyword evidence="1" id="KW-1133">Transmembrane helix</keyword>
<evidence type="ECO:0000313" key="4">
    <source>
        <dbReference type="RefSeq" id="XP_028999805.1"/>
    </source>
</evidence>
<protein>
    <submittedName>
        <fullName evidence="4">Transmembrane protein 109 isoform X2</fullName>
    </submittedName>
</protein>
<sequence length="224" mass="23904">MLPGQSAVGRLCLLAALLLSVSGETMFESRSGMIQELRSALAELAGQGRTQLGRLAGEQTLLSVQKAFSLVLGSVAGGAAAVLNLLLQYVSQLLQAAGVQVVLPLNRVTPEGLTFVLQWVLAALVGYWLLSLLLRLLASALRRTLWLLKVGLALVGFGLILSDPGVGTETMAARLAVLVCVCVLLGVGPSRGPDVAEKTARLEQQVRILEKRLREMERRRKTNG</sequence>
<feature type="transmembrane region" description="Helical" evidence="1">
    <location>
        <begin position="115"/>
        <end position="134"/>
    </location>
</feature>
<evidence type="ECO:0000256" key="1">
    <source>
        <dbReference type="SAM" id="Phobius"/>
    </source>
</evidence>
<accession>A0A6P7LZW0</accession>
<dbReference type="InterPro" id="IPR039492">
    <property type="entry name" value="TMEM109"/>
</dbReference>
<dbReference type="CTD" id="79073"/>
<feature type="transmembrane region" description="Helical" evidence="1">
    <location>
        <begin position="67"/>
        <end position="86"/>
    </location>
</feature>
<evidence type="ECO:0000256" key="2">
    <source>
        <dbReference type="SAM" id="SignalP"/>
    </source>
</evidence>
<feature type="transmembrane region" description="Helical" evidence="1">
    <location>
        <begin position="171"/>
        <end position="188"/>
    </location>
</feature>
<feature type="chain" id="PRO_5028051302" evidence="2">
    <location>
        <begin position="24"/>
        <end position="224"/>
    </location>
</feature>
<dbReference type="GO" id="GO:0071480">
    <property type="term" value="P:cellular response to gamma radiation"/>
    <property type="evidence" value="ECO:0007669"/>
    <property type="project" value="InterPro"/>
</dbReference>
<keyword evidence="1 4" id="KW-0812">Transmembrane</keyword>
<organism evidence="3 4">
    <name type="scientific">Betta splendens</name>
    <name type="common">Siamese fighting fish</name>
    <dbReference type="NCBI Taxonomy" id="158456"/>
    <lineage>
        <taxon>Eukaryota</taxon>
        <taxon>Metazoa</taxon>
        <taxon>Chordata</taxon>
        <taxon>Craniata</taxon>
        <taxon>Vertebrata</taxon>
        <taxon>Euteleostomi</taxon>
        <taxon>Actinopterygii</taxon>
        <taxon>Neopterygii</taxon>
        <taxon>Teleostei</taxon>
        <taxon>Neoteleostei</taxon>
        <taxon>Acanthomorphata</taxon>
        <taxon>Anabantaria</taxon>
        <taxon>Anabantiformes</taxon>
        <taxon>Anabantoidei</taxon>
        <taxon>Osphronemidae</taxon>
        <taxon>Betta</taxon>
    </lineage>
</organism>